<comment type="caution">
    <text evidence="2">The sequence shown here is derived from an EMBL/GenBank/DDBJ whole genome shotgun (WGS) entry which is preliminary data.</text>
</comment>
<accession>A0AAP0EGX9</accession>
<name>A0AAP0EGX9_9MAGN</name>
<reference evidence="2 3" key="1">
    <citation type="submission" date="2024-01" db="EMBL/GenBank/DDBJ databases">
        <title>Genome assemblies of Stephania.</title>
        <authorList>
            <person name="Yang L."/>
        </authorList>
    </citation>
    <scope>NUCLEOTIDE SEQUENCE [LARGE SCALE GENOMIC DNA]</scope>
    <source>
        <strain evidence="2">JXDWG</strain>
        <tissue evidence="2">Leaf</tissue>
    </source>
</reference>
<evidence type="ECO:0000256" key="1">
    <source>
        <dbReference type="SAM" id="MobiDB-lite"/>
    </source>
</evidence>
<feature type="region of interest" description="Disordered" evidence="1">
    <location>
        <begin position="1"/>
        <end position="85"/>
    </location>
</feature>
<organism evidence="2 3">
    <name type="scientific">Stephania cephalantha</name>
    <dbReference type="NCBI Taxonomy" id="152367"/>
    <lineage>
        <taxon>Eukaryota</taxon>
        <taxon>Viridiplantae</taxon>
        <taxon>Streptophyta</taxon>
        <taxon>Embryophyta</taxon>
        <taxon>Tracheophyta</taxon>
        <taxon>Spermatophyta</taxon>
        <taxon>Magnoliopsida</taxon>
        <taxon>Ranunculales</taxon>
        <taxon>Menispermaceae</taxon>
        <taxon>Menispermoideae</taxon>
        <taxon>Cissampelideae</taxon>
        <taxon>Stephania</taxon>
    </lineage>
</organism>
<sequence length="101" mass="11115">MRGGRAESEQLREISPPSSFVECEQEVEDAGGRTPGSPIEGTPVSKRKHDDDDSSTRRVESGFESSHSSTSRREERQGCSTNASCRSDARKVDLTWLMVIA</sequence>
<evidence type="ECO:0000313" key="3">
    <source>
        <dbReference type="Proteomes" id="UP001419268"/>
    </source>
</evidence>
<feature type="compositionally biased region" description="Basic and acidic residues" evidence="1">
    <location>
        <begin position="48"/>
        <end position="61"/>
    </location>
</feature>
<proteinExistence type="predicted"/>
<evidence type="ECO:0000313" key="2">
    <source>
        <dbReference type="EMBL" id="KAK9088644.1"/>
    </source>
</evidence>
<feature type="compositionally biased region" description="Basic and acidic residues" evidence="1">
    <location>
        <begin position="1"/>
        <end position="12"/>
    </location>
</feature>
<dbReference type="Proteomes" id="UP001419268">
    <property type="component" value="Unassembled WGS sequence"/>
</dbReference>
<dbReference type="EMBL" id="JBBNAG010000012">
    <property type="protein sequence ID" value="KAK9088644.1"/>
    <property type="molecule type" value="Genomic_DNA"/>
</dbReference>
<gene>
    <name evidence="2" type="ORF">Scep_027726</name>
</gene>
<keyword evidence="3" id="KW-1185">Reference proteome</keyword>
<protein>
    <submittedName>
        <fullName evidence="2">Uncharacterized protein</fullName>
    </submittedName>
</protein>
<dbReference type="AlphaFoldDB" id="A0AAP0EGX9"/>